<reference evidence="2 3" key="1">
    <citation type="journal article" date="2018" name="Nat. Ecol. Evol.">
        <title>Shark genomes provide insights into elasmobranch evolution and the origin of vertebrates.</title>
        <authorList>
            <person name="Hara Y"/>
            <person name="Yamaguchi K"/>
            <person name="Onimaru K"/>
            <person name="Kadota M"/>
            <person name="Koyanagi M"/>
            <person name="Keeley SD"/>
            <person name="Tatsumi K"/>
            <person name="Tanaka K"/>
            <person name="Motone F"/>
            <person name="Kageyama Y"/>
            <person name="Nozu R"/>
            <person name="Adachi N"/>
            <person name="Nishimura O"/>
            <person name="Nakagawa R"/>
            <person name="Tanegashima C"/>
            <person name="Kiyatake I"/>
            <person name="Matsumoto R"/>
            <person name="Murakumo K"/>
            <person name="Nishida K"/>
            <person name="Terakita A"/>
            <person name="Kuratani S"/>
            <person name="Sato K"/>
            <person name="Hyodo S Kuraku.S."/>
        </authorList>
    </citation>
    <scope>NUCLEOTIDE SEQUENCE [LARGE SCALE GENOMIC DNA]</scope>
</reference>
<evidence type="ECO:0000313" key="2">
    <source>
        <dbReference type="EMBL" id="GCC32595.1"/>
    </source>
</evidence>
<dbReference type="Proteomes" id="UP000287033">
    <property type="component" value="Unassembled WGS sequence"/>
</dbReference>
<protein>
    <submittedName>
        <fullName evidence="2">Uncharacterized protein</fullName>
    </submittedName>
</protein>
<gene>
    <name evidence="2" type="ORF">chiPu_0011058</name>
</gene>
<feature type="signal peptide" evidence="1">
    <location>
        <begin position="1"/>
        <end position="17"/>
    </location>
</feature>
<proteinExistence type="predicted"/>
<feature type="chain" id="PRO_5019526532" evidence="1">
    <location>
        <begin position="18"/>
        <end position="83"/>
    </location>
</feature>
<dbReference type="EMBL" id="BEZZ01000446">
    <property type="protein sequence ID" value="GCC32595.1"/>
    <property type="molecule type" value="Genomic_DNA"/>
</dbReference>
<name>A0A401SQB7_CHIPU</name>
<sequence length="83" mass="9317">MAVLFLVLYWPTPLYLARNSIKTFIPADTATLFLCVGHDQKPTQHGEIHLNTGFSEFVFLTTKAIQHIQGIVGEFLTELKAVN</sequence>
<keyword evidence="3" id="KW-1185">Reference proteome</keyword>
<evidence type="ECO:0000313" key="3">
    <source>
        <dbReference type="Proteomes" id="UP000287033"/>
    </source>
</evidence>
<keyword evidence="1" id="KW-0732">Signal</keyword>
<dbReference type="AlphaFoldDB" id="A0A401SQB7"/>
<evidence type="ECO:0000256" key="1">
    <source>
        <dbReference type="SAM" id="SignalP"/>
    </source>
</evidence>
<organism evidence="2 3">
    <name type="scientific">Chiloscyllium punctatum</name>
    <name type="common">Brownbanded bambooshark</name>
    <name type="synonym">Hemiscyllium punctatum</name>
    <dbReference type="NCBI Taxonomy" id="137246"/>
    <lineage>
        <taxon>Eukaryota</taxon>
        <taxon>Metazoa</taxon>
        <taxon>Chordata</taxon>
        <taxon>Craniata</taxon>
        <taxon>Vertebrata</taxon>
        <taxon>Chondrichthyes</taxon>
        <taxon>Elasmobranchii</taxon>
        <taxon>Galeomorphii</taxon>
        <taxon>Galeoidea</taxon>
        <taxon>Orectolobiformes</taxon>
        <taxon>Hemiscylliidae</taxon>
        <taxon>Chiloscyllium</taxon>
    </lineage>
</organism>
<accession>A0A401SQB7</accession>
<comment type="caution">
    <text evidence="2">The sequence shown here is derived from an EMBL/GenBank/DDBJ whole genome shotgun (WGS) entry which is preliminary data.</text>
</comment>